<evidence type="ECO:0000313" key="2">
    <source>
        <dbReference type="Proteomes" id="UP000325243"/>
    </source>
</evidence>
<evidence type="ECO:0000313" key="1">
    <source>
        <dbReference type="EMBL" id="TYL50407.1"/>
    </source>
</evidence>
<keyword evidence="2" id="KW-1185">Reference proteome</keyword>
<gene>
    <name evidence="1" type="ORF">FYC51_14465</name>
</gene>
<organism evidence="1 2">
    <name type="scientific">Agromyces mariniharenae</name>
    <dbReference type="NCBI Taxonomy" id="2604423"/>
    <lineage>
        <taxon>Bacteria</taxon>
        <taxon>Bacillati</taxon>
        <taxon>Actinomycetota</taxon>
        <taxon>Actinomycetes</taxon>
        <taxon>Micrococcales</taxon>
        <taxon>Microbacteriaceae</taxon>
        <taxon>Agromyces</taxon>
    </lineage>
</organism>
<protein>
    <submittedName>
        <fullName evidence="1">Uncharacterized protein</fullName>
    </submittedName>
</protein>
<proteinExistence type="predicted"/>
<dbReference type="RefSeq" id="WP_148734508.1">
    <property type="nucleotide sequence ID" value="NZ_VSSB01000002.1"/>
</dbReference>
<dbReference type="EMBL" id="VSSB01000002">
    <property type="protein sequence ID" value="TYL50407.1"/>
    <property type="molecule type" value="Genomic_DNA"/>
</dbReference>
<accession>A0A5S4UTY7</accession>
<dbReference type="Proteomes" id="UP000325243">
    <property type="component" value="Unassembled WGS sequence"/>
</dbReference>
<comment type="caution">
    <text evidence="1">The sequence shown here is derived from an EMBL/GenBank/DDBJ whole genome shotgun (WGS) entry which is preliminary data.</text>
</comment>
<reference evidence="1 2" key="1">
    <citation type="submission" date="2019-08" db="EMBL/GenBank/DDBJ databases">
        <authorList>
            <person name="Hu J."/>
        </authorList>
    </citation>
    <scope>NUCLEOTIDE SEQUENCE [LARGE SCALE GENOMIC DNA]</scope>
    <source>
        <strain evidence="1 2">NEAU-184</strain>
    </source>
</reference>
<dbReference type="PROSITE" id="PS51257">
    <property type="entry name" value="PROKAR_LIPOPROTEIN"/>
    <property type="match status" value="1"/>
</dbReference>
<sequence length="261" mass="27863">MQRWSGNRLKATVIAAASSGGAFWATSSCGELVAQVDRYLAGQIARSVRSKLGYALERDEVTNTVLVRLADPETGKVLVSGIQGSRDPWAYLAKCASMWAIGQAGHRVGELDAMVDLPGVAGSAADAGLDPAHGLTPLPVVIDKTTETVEAYVDDVADRPYRAAVTWFAENPPTHQGHGHSDARRAPEFGRMGFAPDEVGALARVTWGGRPNMHVTSLLRAFLLDDSFDPHASRPHRLALMNMRATLARAGVQRGGQRAAS</sequence>
<dbReference type="AlphaFoldDB" id="A0A5S4UTY7"/>
<name>A0A5S4UTY7_9MICO</name>